<accession>A0A7C9BKD9</accession>
<feature type="domain" description="N-acetyltransferase" evidence="1">
    <location>
        <begin position="1"/>
        <end position="190"/>
    </location>
</feature>
<dbReference type="SUPFAM" id="SSF55729">
    <property type="entry name" value="Acyl-CoA N-acyltransferases (Nat)"/>
    <property type="match status" value="1"/>
</dbReference>
<evidence type="ECO:0000313" key="3">
    <source>
        <dbReference type="Proteomes" id="UP000479293"/>
    </source>
</evidence>
<keyword evidence="2" id="KW-0808">Transferase</keyword>
<evidence type="ECO:0000313" key="2">
    <source>
        <dbReference type="EMBL" id="MPR37421.1"/>
    </source>
</evidence>
<dbReference type="AlphaFoldDB" id="A0A7C9BKD9"/>
<dbReference type="PROSITE" id="PS51186">
    <property type="entry name" value="GNAT"/>
    <property type="match status" value="1"/>
</dbReference>
<dbReference type="EMBL" id="WHLY01000004">
    <property type="protein sequence ID" value="MPR37421.1"/>
    <property type="molecule type" value="Genomic_DNA"/>
</dbReference>
<dbReference type="Gene3D" id="3.40.630.30">
    <property type="match status" value="1"/>
</dbReference>
<dbReference type="GO" id="GO:0016747">
    <property type="term" value="F:acyltransferase activity, transferring groups other than amino-acyl groups"/>
    <property type="evidence" value="ECO:0007669"/>
    <property type="project" value="InterPro"/>
</dbReference>
<name>A0A7C9BKD9_9BACT</name>
<proteinExistence type="predicted"/>
<dbReference type="PANTHER" id="PTHR42791">
    <property type="entry name" value="GNAT FAMILY ACETYLTRANSFERASE"/>
    <property type="match status" value="1"/>
</dbReference>
<dbReference type="PANTHER" id="PTHR42791:SF1">
    <property type="entry name" value="N-ACETYLTRANSFERASE DOMAIN-CONTAINING PROTEIN"/>
    <property type="match status" value="1"/>
</dbReference>
<sequence>MVEATHQDRELAIEILAQSFQDNLSVNYLIPQDSKRMQRIRELMAYSFDLCTLYGKAVLSENKKACALVIFPDLKRTSVQSLLLSGRLIFKAMGIGNIGKALSRENQVAQNHPSTPIYHLWFLGVLPESQGRGIGGKLLDELLADAVRMNRSVYLETSTLRNISWYEGHGFSIYGKILLSYTLYLMRNNT</sequence>
<dbReference type="InterPro" id="IPR052523">
    <property type="entry name" value="Trichothecene_AcTrans"/>
</dbReference>
<dbReference type="InterPro" id="IPR016181">
    <property type="entry name" value="Acyl_CoA_acyltransferase"/>
</dbReference>
<organism evidence="2 3">
    <name type="scientific">Salmonirosea aquatica</name>
    <dbReference type="NCBI Taxonomy" id="2654236"/>
    <lineage>
        <taxon>Bacteria</taxon>
        <taxon>Pseudomonadati</taxon>
        <taxon>Bacteroidota</taxon>
        <taxon>Cytophagia</taxon>
        <taxon>Cytophagales</taxon>
        <taxon>Spirosomataceae</taxon>
        <taxon>Salmonirosea</taxon>
    </lineage>
</organism>
<protein>
    <submittedName>
        <fullName evidence="2">GNAT family N-acetyltransferase</fullName>
    </submittedName>
</protein>
<keyword evidence="3" id="KW-1185">Reference proteome</keyword>
<dbReference type="CDD" id="cd04301">
    <property type="entry name" value="NAT_SF"/>
    <property type="match status" value="1"/>
</dbReference>
<evidence type="ECO:0000259" key="1">
    <source>
        <dbReference type="PROSITE" id="PS51186"/>
    </source>
</evidence>
<dbReference type="Proteomes" id="UP000479293">
    <property type="component" value="Unassembled WGS sequence"/>
</dbReference>
<dbReference type="Pfam" id="PF13508">
    <property type="entry name" value="Acetyltransf_7"/>
    <property type="match status" value="1"/>
</dbReference>
<reference evidence="2 3" key="1">
    <citation type="submission" date="2019-10" db="EMBL/GenBank/DDBJ databases">
        <title>Draft Genome Sequence of Cytophagaceae sp. SJW1-29.</title>
        <authorList>
            <person name="Choi A."/>
        </authorList>
    </citation>
    <scope>NUCLEOTIDE SEQUENCE [LARGE SCALE GENOMIC DNA]</scope>
    <source>
        <strain evidence="2 3">SJW1-29</strain>
    </source>
</reference>
<comment type="caution">
    <text evidence="2">The sequence shown here is derived from an EMBL/GenBank/DDBJ whole genome shotgun (WGS) entry which is preliminary data.</text>
</comment>
<dbReference type="InterPro" id="IPR000182">
    <property type="entry name" value="GNAT_dom"/>
</dbReference>
<gene>
    <name evidence="2" type="ORF">GBK04_29865</name>
</gene>
<dbReference type="RefSeq" id="WP_152766895.1">
    <property type="nucleotide sequence ID" value="NZ_WHLY01000004.1"/>
</dbReference>